<keyword evidence="2" id="KW-1185">Reference proteome</keyword>
<sequence>MKEHPNETGSALPIRGPISNQAIAIARSLWHADHGTDRALLERVAAGLRALESSDQFHPQRDIDRIIARYRATHGRAR</sequence>
<dbReference type="EMBL" id="JBEYBF010000028">
    <property type="protein sequence ID" value="MEU1955787.1"/>
    <property type="molecule type" value="Genomic_DNA"/>
</dbReference>
<name>A0ABV2WY21_9NOCA</name>
<dbReference type="GeneID" id="96247548"/>
<evidence type="ECO:0000313" key="2">
    <source>
        <dbReference type="Proteomes" id="UP001550628"/>
    </source>
</evidence>
<dbReference type="Proteomes" id="UP001550628">
    <property type="component" value="Unassembled WGS sequence"/>
</dbReference>
<proteinExistence type="predicted"/>
<organism evidence="1 2">
    <name type="scientific">Nocardia rhamnosiphila</name>
    <dbReference type="NCBI Taxonomy" id="426716"/>
    <lineage>
        <taxon>Bacteria</taxon>
        <taxon>Bacillati</taxon>
        <taxon>Actinomycetota</taxon>
        <taxon>Actinomycetes</taxon>
        <taxon>Mycobacteriales</taxon>
        <taxon>Nocardiaceae</taxon>
        <taxon>Nocardia</taxon>
    </lineage>
</organism>
<comment type="caution">
    <text evidence="1">The sequence shown here is derived from an EMBL/GenBank/DDBJ whole genome shotgun (WGS) entry which is preliminary data.</text>
</comment>
<gene>
    <name evidence="1" type="ORF">ABZ510_28510</name>
</gene>
<evidence type="ECO:0000313" key="1">
    <source>
        <dbReference type="EMBL" id="MEU1955787.1"/>
    </source>
</evidence>
<protein>
    <submittedName>
        <fullName evidence="1">Uncharacterized protein</fullName>
    </submittedName>
</protein>
<dbReference type="RefSeq" id="WP_063045417.1">
    <property type="nucleotide sequence ID" value="NZ_JBEYBD010000009.1"/>
</dbReference>
<accession>A0ABV2WY21</accession>
<reference evidence="1 2" key="1">
    <citation type="submission" date="2024-06" db="EMBL/GenBank/DDBJ databases">
        <title>The Natural Products Discovery Center: Release of the First 8490 Sequenced Strains for Exploring Actinobacteria Biosynthetic Diversity.</title>
        <authorList>
            <person name="Kalkreuter E."/>
            <person name="Kautsar S.A."/>
            <person name="Yang D."/>
            <person name="Bader C.D."/>
            <person name="Teijaro C.N."/>
            <person name="Fluegel L."/>
            <person name="Davis C.M."/>
            <person name="Simpson J.R."/>
            <person name="Lauterbach L."/>
            <person name="Steele A.D."/>
            <person name="Gui C."/>
            <person name="Meng S."/>
            <person name="Li G."/>
            <person name="Viehrig K."/>
            <person name="Ye F."/>
            <person name="Su P."/>
            <person name="Kiefer A.F."/>
            <person name="Nichols A."/>
            <person name="Cepeda A.J."/>
            <person name="Yan W."/>
            <person name="Fan B."/>
            <person name="Jiang Y."/>
            <person name="Adhikari A."/>
            <person name="Zheng C.-J."/>
            <person name="Schuster L."/>
            <person name="Cowan T.M."/>
            <person name="Smanski M.J."/>
            <person name="Chevrette M.G."/>
            <person name="De Carvalho L.P.S."/>
            <person name="Shen B."/>
        </authorList>
    </citation>
    <scope>NUCLEOTIDE SEQUENCE [LARGE SCALE GENOMIC DNA]</scope>
    <source>
        <strain evidence="1 2">NPDC019708</strain>
    </source>
</reference>